<feature type="transmembrane region" description="Helical" evidence="1">
    <location>
        <begin position="29"/>
        <end position="53"/>
    </location>
</feature>
<dbReference type="Proteomes" id="UP001172673">
    <property type="component" value="Unassembled WGS sequence"/>
</dbReference>
<evidence type="ECO:0000313" key="3">
    <source>
        <dbReference type="Proteomes" id="UP001172673"/>
    </source>
</evidence>
<dbReference type="InterPro" id="IPR036514">
    <property type="entry name" value="SGNH_hydro_sf"/>
</dbReference>
<proteinExistence type="predicted"/>
<reference evidence="2" key="1">
    <citation type="submission" date="2022-10" db="EMBL/GenBank/DDBJ databases">
        <title>Culturing micro-colonial fungi from biological soil crusts in the Mojave desert and describing Neophaeococcomyces mojavensis, and introducing the new genera and species Taxawa tesnikishii.</title>
        <authorList>
            <person name="Kurbessoian T."/>
            <person name="Stajich J.E."/>
        </authorList>
    </citation>
    <scope>NUCLEOTIDE SEQUENCE</scope>
    <source>
        <strain evidence="2">TK_41</strain>
    </source>
</reference>
<keyword evidence="3" id="KW-1185">Reference proteome</keyword>
<comment type="caution">
    <text evidence="2">The sequence shown here is derived from an EMBL/GenBank/DDBJ whole genome shotgun (WGS) entry which is preliminary data.</text>
</comment>
<sequence>MRVETFLSLPALVILIPLLFFLKSAAMRVWSALTFPALLILLPLLFFFTITSFKIEKVDPSRREIFINFYPFFRPAVAMYMNKTNVFVPANHPNLHYVGRWVPSANHLRRDAAFPGSYVEAVVTDTTSVYLVLNNVHTAAQAESDSNSPSDSESGDRSYVRHIDPRFLHENRRPAKQVSLMVEIEGKAIFGVEQASSILRIASDLDPRKTYRLKITHMGCHCYRGFYDEVLEFEGLWLDRPALPRGAANVTVRTTLGRLISLNDERLGNLKQSGDITPLRNRPVIELVTSERPNEHARMNEWHKDIEGVVEERVGAWYKRLGSRLSADVAMVPLERATLLPSENEREDRQVAVKDLFFRSGPEETANMFARPWNFASYQPAVLILQFGLVDFVDLFADKEKANKHTVSKFTDEFVDAYVRLVHTIRSGAYAFQDTDQTNIMGDDGSYIYNSAPSTLPIFLIPPFSSRRRLVTRKLTLHKFISDALAQVVARLHAEGDKSTHRIDTTGWLDPKIDFDRHHARYTYKDDVDATPLTAAANVKVAALLADHICPYIKANGGNSTDQFALGDCVFDQYESYLGNVYLPKDVQLDRAVLERKIESIKQKFKLDGAGLDGRGRTFLHKIRK</sequence>
<keyword evidence="1" id="KW-1133">Transmembrane helix</keyword>
<evidence type="ECO:0000256" key="1">
    <source>
        <dbReference type="SAM" id="Phobius"/>
    </source>
</evidence>
<organism evidence="2 3">
    <name type="scientific">Cladophialophora chaetospira</name>
    <dbReference type="NCBI Taxonomy" id="386627"/>
    <lineage>
        <taxon>Eukaryota</taxon>
        <taxon>Fungi</taxon>
        <taxon>Dikarya</taxon>
        <taxon>Ascomycota</taxon>
        <taxon>Pezizomycotina</taxon>
        <taxon>Eurotiomycetes</taxon>
        <taxon>Chaetothyriomycetidae</taxon>
        <taxon>Chaetothyriales</taxon>
        <taxon>Herpotrichiellaceae</taxon>
        <taxon>Cladophialophora</taxon>
    </lineage>
</organism>
<keyword evidence="1" id="KW-0812">Transmembrane</keyword>
<dbReference type="AlphaFoldDB" id="A0AA38XEV4"/>
<dbReference type="Gene3D" id="3.40.50.1110">
    <property type="entry name" value="SGNH hydrolase"/>
    <property type="match status" value="1"/>
</dbReference>
<evidence type="ECO:0000313" key="2">
    <source>
        <dbReference type="EMBL" id="KAJ9612188.1"/>
    </source>
</evidence>
<accession>A0AA38XEV4</accession>
<feature type="transmembrane region" description="Helical" evidence="1">
    <location>
        <begin position="6"/>
        <end position="22"/>
    </location>
</feature>
<protein>
    <submittedName>
        <fullName evidence="2">Uncharacterized protein</fullName>
    </submittedName>
</protein>
<gene>
    <name evidence="2" type="ORF">H2200_003785</name>
</gene>
<name>A0AA38XEV4_9EURO</name>
<keyword evidence="1" id="KW-0472">Membrane</keyword>
<dbReference type="EMBL" id="JAPDRK010000005">
    <property type="protein sequence ID" value="KAJ9612188.1"/>
    <property type="molecule type" value="Genomic_DNA"/>
</dbReference>